<dbReference type="Proteomes" id="UP000283387">
    <property type="component" value="Unassembled WGS sequence"/>
</dbReference>
<proteinExistence type="predicted"/>
<reference evidence="1 2" key="1">
    <citation type="submission" date="2018-09" db="EMBL/GenBank/DDBJ databases">
        <title>Genomic Encyclopedia of Archaeal and Bacterial Type Strains, Phase II (KMG-II): from individual species to whole genera.</title>
        <authorList>
            <person name="Goeker M."/>
        </authorList>
    </citation>
    <scope>NUCLEOTIDE SEQUENCE [LARGE SCALE GENOMIC DNA]</scope>
    <source>
        <strain evidence="1 2">DSM 27148</strain>
    </source>
</reference>
<comment type="caution">
    <text evidence="1">The sequence shown here is derived from an EMBL/GenBank/DDBJ whole genome shotgun (WGS) entry which is preliminary data.</text>
</comment>
<organism evidence="1 2">
    <name type="scientific">Mangrovibacterium diazotrophicum</name>
    <dbReference type="NCBI Taxonomy" id="1261403"/>
    <lineage>
        <taxon>Bacteria</taxon>
        <taxon>Pseudomonadati</taxon>
        <taxon>Bacteroidota</taxon>
        <taxon>Bacteroidia</taxon>
        <taxon>Marinilabiliales</taxon>
        <taxon>Prolixibacteraceae</taxon>
        <taxon>Mangrovibacterium</taxon>
    </lineage>
</organism>
<protein>
    <submittedName>
        <fullName evidence="1">Uncharacterized protein</fullName>
    </submittedName>
</protein>
<gene>
    <name evidence="1" type="ORF">BC643_2991</name>
</gene>
<accession>A0A419WB28</accession>
<evidence type="ECO:0000313" key="1">
    <source>
        <dbReference type="EMBL" id="RKD92616.1"/>
    </source>
</evidence>
<keyword evidence="2" id="KW-1185">Reference proteome</keyword>
<name>A0A419WB28_9BACT</name>
<sequence>MPDLTKKQTLQIFPQGKNSLVKTATNRSTEISTTTISYIWATGESATSLRLDNIQNKFPGEHSGPGGKLPSKNVLQRNYYYYTIIFQVGPNRCLSRENQLSGHN</sequence>
<evidence type="ECO:0000313" key="2">
    <source>
        <dbReference type="Proteomes" id="UP000283387"/>
    </source>
</evidence>
<dbReference type="AlphaFoldDB" id="A0A419WB28"/>
<dbReference type="EMBL" id="RAPN01000001">
    <property type="protein sequence ID" value="RKD92616.1"/>
    <property type="molecule type" value="Genomic_DNA"/>
</dbReference>